<accession>A0AAN8K0E0</accession>
<gene>
    <name evidence="1" type="ORF">SNE40_010164</name>
</gene>
<sequence length="85" mass="9079">MQHLLAGEFGKKIEGNTVPYGIHPMFKTAAQIQEPAPLTPLNYCIINAKAMVIGFRPVNSLLFSAVPAMIDLANALAADKKALDG</sequence>
<reference evidence="1 2" key="1">
    <citation type="submission" date="2024-01" db="EMBL/GenBank/DDBJ databases">
        <title>The genome of the rayed Mediterranean limpet Patella caerulea (Linnaeus, 1758).</title>
        <authorList>
            <person name="Anh-Thu Weber A."/>
            <person name="Halstead-Nussloch G."/>
        </authorList>
    </citation>
    <scope>NUCLEOTIDE SEQUENCE [LARGE SCALE GENOMIC DNA]</scope>
    <source>
        <strain evidence="1">AATW-2023a</strain>
        <tissue evidence="1">Whole specimen</tissue>
    </source>
</reference>
<dbReference type="EMBL" id="JAZGQO010000007">
    <property type="protein sequence ID" value="KAK6182483.1"/>
    <property type="molecule type" value="Genomic_DNA"/>
</dbReference>
<organism evidence="1 2">
    <name type="scientific">Patella caerulea</name>
    <name type="common">Rayed Mediterranean limpet</name>
    <dbReference type="NCBI Taxonomy" id="87958"/>
    <lineage>
        <taxon>Eukaryota</taxon>
        <taxon>Metazoa</taxon>
        <taxon>Spiralia</taxon>
        <taxon>Lophotrochozoa</taxon>
        <taxon>Mollusca</taxon>
        <taxon>Gastropoda</taxon>
        <taxon>Patellogastropoda</taxon>
        <taxon>Patelloidea</taxon>
        <taxon>Patellidae</taxon>
        <taxon>Patella</taxon>
    </lineage>
</organism>
<protein>
    <submittedName>
        <fullName evidence="1">Uncharacterized protein</fullName>
    </submittedName>
</protein>
<dbReference type="Proteomes" id="UP001347796">
    <property type="component" value="Unassembled WGS sequence"/>
</dbReference>
<proteinExistence type="predicted"/>
<name>A0AAN8K0E0_PATCE</name>
<evidence type="ECO:0000313" key="1">
    <source>
        <dbReference type="EMBL" id="KAK6182483.1"/>
    </source>
</evidence>
<keyword evidence="2" id="KW-1185">Reference proteome</keyword>
<dbReference type="AlphaFoldDB" id="A0AAN8K0E0"/>
<comment type="caution">
    <text evidence="1">The sequence shown here is derived from an EMBL/GenBank/DDBJ whole genome shotgun (WGS) entry which is preliminary data.</text>
</comment>
<evidence type="ECO:0000313" key="2">
    <source>
        <dbReference type="Proteomes" id="UP001347796"/>
    </source>
</evidence>